<proteinExistence type="predicted"/>
<evidence type="ECO:0000313" key="2">
    <source>
        <dbReference type="Proteomes" id="UP000612282"/>
    </source>
</evidence>
<dbReference type="Proteomes" id="UP000612282">
    <property type="component" value="Unassembled WGS sequence"/>
</dbReference>
<name>A0ABQ3XTJ8_9ACTN</name>
<comment type="caution">
    <text evidence="1">The sequence shown here is derived from an EMBL/GenBank/DDBJ whole genome shotgun (WGS) entry which is preliminary data.</text>
</comment>
<dbReference type="RefSeq" id="WP_310380895.1">
    <property type="nucleotide sequence ID" value="NZ_JAVDQL010000001.1"/>
</dbReference>
<evidence type="ECO:0000313" key="1">
    <source>
        <dbReference type="EMBL" id="GID61841.1"/>
    </source>
</evidence>
<accession>A0ABQ3XTJ8</accession>
<reference evidence="1 2" key="1">
    <citation type="submission" date="2021-01" db="EMBL/GenBank/DDBJ databases">
        <title>Whole genome shotgun sequence of Actinoplanes couchii NBRC 106145.</title>
        <authorList>
            <person name="Komaki H."/>
            <person name="Tamura T."/>
        </authorList>
    </citation>
    <scope>NUCLEOTIDE SEQUENCE [LARGE SCALE GENOMIC DNA]</scope>
    <source>
        <strain evidence="1 2">NBRC 106145</strain>
    </source>
</reference>
<gene>
    <name evidence="1" type="ORF">Aco03nite_102450</name>
</gene>
<evidence type="ECO:0008006" key="3">
    <source>
        <dbReference type="Google" id="ProtNLM"/>
    </source>
</evidence>
<dbReference type="EMBL" id="BOMG01000141">
    <property type="protein sequence ID" value="GID61841.1"/>
    <property type="molecule type" value="Genomic_DNA"/>
</dbReference>
<organism evidence="1 2">
    <name type="scientific">Actinoplanes couchii</name>
    <dbReference type="NCBI Taxonomy" id="403638"/>
    <lineage>
        <taxon>Bacteria</taxon>
        <taxon>Bacillati</taxon>
        <taxon>Actinomycetota</taxon>
        <taxon>Actinomycetes</taxon>
        <taxon>Micromonosporales</taxon>
        <taxon>Micromonosporaceae</taxon>
        <taxon>Actinoplanes</taxon>
    </lineage>
</organism>
<protein>
    <recommendedName>
        <fullName evidence="3">DUF5753 domain-containing protein</fullName>
    </recommendedName>
</protein>
<keyword evidence="2" id="KW-1185">Reference proteome</keyword>
<sequence>MDLVRAILLALARRDKSTYLRWQAGLAAVRARGLTPTHNEAFAHHVQTELCLVDALRAADLPSGFRIDGITLPRDPVTAAKRLRDHVPAWSPDNAIETDHEQARLQYRSLAATPLNAQETAYAEMLAGLPAARRDKVIELAEHLTRH</sequence>